<gene>
    <name evidence="2" type="ORF">Pmgp_00229</name>
</gene>
<evidence type="ECO:0000313" key="3">
    <source>
        <dbReference type="Proteomes" id="UP000297597"/>
    </source>
</evidence>
<protein>
    <submittedName>
        <fullName evidence="2">Uncharacterized protein</fullName>
    </submittedName>
</protein>
<organism evidence="2 3">
    <name type="scientific">Pelotomaculum propionicicum</name>
    <dbReference type="NCBI Taxonomy" id="258475"/>
    <lineage>
        <taxon>Bacteria</taxon>
        <taxon>Bacillati</taxon>
        <taxon>Bacillota</taxon>
        <taxon>Clostridia</taxon>
        <taxon>Eubacteriales</taxon>
        <taxon>Desulfotomaculaceae</taxon>
        <taxon>Pelotomaculum</taxon>
    </lineage>
</organism>
<comment type="caution">
    <text evidence="2">The sequence shown here is derived from an EMBL/GenBank/DDBJ whole genome shotgun (WGS) entry which is preliminary data.</text>
</comment>
<keyword evidence="3" id="KW-1185">Reference proteome</keyword>
<dbReference type="Proteomes" id="UP000297597">
    <property type="component" value="Unassembled WGS sequence"/>
</dbReference>
<dbReference type="EMBL" id="QFFZ01000002">
    <property type="protein sequence ID" value="TEB13335.1"/>
    <property type="molecule type" value="Genomic_DNA"/>
</dbReference>
<accession>A0A4Y7RWG7</accession>
<evidence type="ECO:0000256" key="1">
    <source>
        <dbReference type="SAM" id="Phobius"/>
    </source>
</evidence>
<keyword evidence="1" id="KW-1133">Transmembrane helix</keyword>
<sequence length="207" mass="22854">MEENPAQESTEKKKKNTSTIGCLACIIIFAVFGFMFSRSPTDKPVTTEPASQTSAASLTEAQKAEILEFEKQVFATEKIATNAIEIYTTKMSDMGNGKATIYEVYSAASKAKDKCKETQFAMSKVKTPQTTKEINKLLDDTKSEIGTAYMLKAEALDSVMKFLDDQKPSDMQNFKDKIKSADSFIMGAVMKLYQAKEKAGIDVAKNQ</sequence>
<dbReference type="RefSeq" id="WP_134212132.1">
    <property type="nucleotide sequence ID" value="NZ_QFFZ01000002.1"/>
</dbReference>
<feature type="transmembrane region" description="Helical" evidence="1">
    <location>
        <begin position="20"/>
        <end position="37"/>
    </location>
</feature>
<reference evidence="2 3" key="1">
    <citation type="journal article" date="2018" name="Environ. Microbiol.">
        <title>Novel energy conservation strategies and behaviour of Pelotomaculum schinkii driving syntrophic propionate catabolism.</title>
        <authorList>
            <person name="Hidalgo-Ahumada C.A.P."/>
            <person name="Nobu M.K."/>
            <person name="Narihiro T."/>
            <person name="Tamaki H."/>
            <person name="Liu W.T."/>
            <person name="Kamagata Y."/>
            <person name="Stams A.J.M."/>
            <person name="Imachi H."/>
            <person name="Sousa D.Z."/>
        </authorList>
    </citation>
    <scope>NUCLEOTIDE SEQUENCE [LARGE SCALE GENOMIC DNA]</scope>
    <source>
        <strain evidence="2 3">MGP</strain>
    </source>
</reference>
<dbReference type="OrthoDB" id="2658988at2"/>
<evidence type="ECO:0000313" key="2">
    <source>
        <dbReference type="EMBL" id="TEB13335.1"/>
    </source>
</evidence>
<keyword evidence="1" id="KW-0812">Transmembrane</keyword>
<keyword evidence="1" id="KW-0472">Membrane</keyword>
<dbReference type="AlphaFoldDB" id="A0A4Y7RWG7"/>
<name>A0A4Y7RWG7_9FIRM</name>
<proteinExistence type="predicted"/>